<dbReference type="RefSeq" id="WP_169113144.1">
    <property type="nucleotide sequence ID" value="NZ_CP051684.1"/>
</dbReference>
<evidence type="ECO:0000313" key="1">
    <source>
        <dbReference type="EMBL" id="QJD91827.1"/>
    </source>
</evidence>
<protein>
    <recommendedName>
        <fullName evidence="3">Restriction endonuclease type IV Mrr domain-containing protein</fullName>
    </recommendedName>
</protein>
<reference evidence="1 2" key="1">
    <citation type="submission" date="2020-04" db="EMBL/GenBank/DDBJ databases">
        <title>Genome sequencing of novel species.</title>
        <authorList>
            <person name="Heo J."/>
            <person name="Kim S.-J."/>
            <person name="Kim J.-S."/>
            <person name="Hong S.-B."/>
            <person name="Kwon S.-W."/>
        </authorList>
    </citation>
    <scope>NUCLEOTIDE SEQUENCE [LARGE SCALE GENOMIC DNA]</scope>
    <source>
        <strain evidence="1 2">AF9R3</strain>
    </source>
</reference>
<dbReference type="EMBL" id="CP051684">
    <property type="protein sequence ID" value="QJD91827.1"/>
    <property type="molecule type" value="Genomic_DNA"/>
</dbReference>
<dbReference type="InterPro" id="IPR011335">
    <property type="entry name" value="Restrct_endonuc-II-like"/>
</dbReference>
<gene>
    <name evidence="1" type="ORF">HH213_18055</name>
</gene>
<evidence type="ECO:0008006" key="3">
    <source>
        <dbReference type="Google" id="ProtNLM"/>
    </source>
</evidence>
<evidence type="ECO:0000313" key="2">
    <source>
        <dbReference type="Proteomes" id="UP000503117"/>
    </source>
</evidence>
<accession>A0ABX6MD92</accession>
<proteinExistence type="predicted"/>
<dbReference type="Proteomes" id="UP000503117">
    <property type="component" value="Chromosome"/>
</dbReference>
<name>A0ABX6MD92_9BURK</name>
<dbReference type="SUPFAM" id="SSF52980">
    <property type="entry name" value="Restriction endonuclease-like"/>
    <property type="match status" value="1"/>
</dbReference>
<keyword evidence="2" id="KW-1185">Reference proteome</keyword>
<sequence>MTLNSAVLKWIEESGFPLEMEVAKEFRRAGFEVLQSSIVLDGQEGKSREVDVLARDPDLIGYVDINCVIECKVSKAHPWVVFVADDVLENYNRLHSFCVSSPDAKEAMWEEFRRGTVIRGLLPETNRCGYAVKQALGGTDHSYGAAISVLKACVKVVSELPGVKSFPQIKFAFPLIVIDAPLFECSLNDHGELVLEEVSESRFLYAAYVPEYAGCCITIVTKRNLPAAALRYRAVANALRETFA</sequence>
<organism evidence="1 2">
    <name type="scientific">Duganella dendranthematis</name>
    <dbReference type="NCBI Taxonomy" id="2728021"/>
    <lineage>
        <taxon>Bacteria</taxon>
        <taxon>Pseudomonadati</taxon>
        <taxon>Pseudomonadota</taxon>
        <taxon>Betaproteobacteria</taxon>
        <taxon>Burkholderiales</taxon>
        <taxon>Oxalobacteraceae</taxon>
        <taxon>Telluria group</taxon>
        <taxon>Duganella</taxon>
    </lineage>
</organism>